<sequence>VVVEVVVEVEVVLDVDDNDVVVEVTDVDDVVDDDVDVVVEVDDAEVDDIVVGVDDDVLGSVLKNMNKMRQEH</sequence>
<dbReference type="EMBL" id="CAJOAY010014638">
    <property type="protein sequence ID" value="CAF4280935.1"/>
    <property type="molecule type" value="Genomic_DNA"/>
</dbReference>
<gene>
    <name evidence="1" type="ORF">OKA104_LOCUS45184</name>
</gene>
<accession>A0A820GJF2</accession>
<evidence type="ECO:0000313" key="2">
    <source>
        <dbReference type="Proteomes" id="UP000663881"/>
    </source>
</evidence>
<dbReference type="Proteomes" id="UP000663881">
    <property type="component" value="Unassembled WGS sequence"/>
</dbReference>
<dbReference type="AlphaFoldDB" id="A0A820GJF2"/>
<feature type="non-terminal residue" evidence="1">
    <location>
        <position position="1"/>
    </location>
</feature>
<organism evidence="1 2">
    <name type="scientific">Adineta steineri</name>
    <dbReference type="NCBI Taxonomy" id="433720"/>
    <lineage>
        <taxon>Eukaryota</taxon>
        <taxon>Metazoa</taxon>
        <taxon>Spiralia</taxon>
        <taxon>Gnathifera</taxon>
        <taxon>Rotifera</taxon>
        <taxon>Eurotatoria</taxon>
        <taxon>Bdelloidea</taxon>
        <taxon>Adinetida</taxon>
        <taxon>Adinetidae</taxon>
        <taxon>Adineta</taxon>
    </lineage>
</organism>
<reference evidence="1" key="1">
    <citation type="submission" date="2021-02" db="EMBL/GenBank/DDBJ databases">
        <authorList>
            <person name="Nowell W R."/>
        </authorList>
    </citation>
    <scope>NUCLEOTIDE SEQUENCE</scope>
</reference>
<proteinExistence type="predicted"/>
<comment type="caution">
    <text evidence="1">The sequence shown here is derived from an EMBL/GenBank/DDBJ whole genome shotgun (WGS) entry which is preliminary data.</text>
</comment>
<evidence type="ECO:0000313" key="1">
    <source>
        <dbReference type="EMBL" id="CAF4280935.1"/>
    </source>
</evidence>
<protein>
    <submittedName>
        <fullName evidence="1">Uncharacterized protein</fullName>
    </submittedName>
</protein>
<name>A0A820GJF2_9BILA</name>